<accession>A0A2Z7BHT7</accession>
<dbReference type="Proteomes" id="UP000250235">
    <property type="component" value="Unassembled WGS sequence"/>
</dbReference>
<feature type="compositionally biased region" description="Acidic residues" evidence="3">
    <location>
        <begin position="489"/>
        <end position="500"/>
    </location>
</feature>
<evidence type="ECO:0000313" key="7">
    <source>
        <dbReference type="Proteomes" id="UP000250235"/>
    </source>
</evidence>
<gene>
    <name evidence="6" type="ORF">F511_00502</name>
</gene>
<keyword evidence="2" id="KW-0539">Nucleus</keyword>
<dbReference type="PROSITE" id="PS51294">
    <property type="entry name" value="HTH_MYB"/>
    <property type="match status" value="1"/>
</dbReference>
<dbReference type="EMBL" id="KV007458">
    <property type="protein sequence ID" value="KZV31698.1"/>
    <property type="molecule type" value="Genomic_DNA"/>
</dbReference>
<feature type="domain" description="Myb-like" evidence="4">
    <location>
        <begin position="197"/>
        <end position="250"/>
    </location>
</feature>
<dbReference type="OrthoDB" id="608866at2759"/>
<name>A0A2Z7BHT7_9LAMI</name>
<protein>
    <submittedName>
        <fullName evidence="6">DNA binding protein</fullName>
    </submittedName>
</protein>
<dbReference type="InterPro" id="IPR001005">
    <property type="entry name" value="SANT/Myb"/>
</dbReference>
<sequence>MADESKSSKKGSITEEDAAALIQRYPVETVLTLLQEVERVAGDKIDWDELVKNTATGISCAREYQMLWRHLAYGQNLEDEIDSDAKPLARILFRLISLLNMNSVADDDSDLEYELEASPDVTPQDSATAAACVKLLIASGSKDSHLPDDSTIDAPLTITVRSTKAYTASDSSLPEYAVRGTKVVVPVSVKKSTGGLTPRKNRKDWSEEEDMKLTAAVQKYGEPDWANIAKGDFENGRSASELFKRWTRLTKKLHNSNVGSSSQLSENDPSASDGATPMDETSNETKQINTGHPISEVPKRMPPIKRTTIADSVKAAAIAAGARIGTSTEASSLVEASRSQNVVHLKAAAGSVMRRYRARSNEPPSNVPFIRDGMAKEPSSSYSAPVLSAARADQPNPVGAARVLSMSSEETDSTASIPSVEPTKHAEGSTSGSGIRESAQKDQMYYQYDSPISSPYNELAESEESGYQASSSSGDPGNDTLDAHVPMECSEDEELGDEGVEAGSSNSMATTEDEE</sequence>
<dbReference type="SMART" id="SM00717">
    <property type="entry name" value="SANT"/>
    <property type="match status" value="1"/>
</dbReference>
<feature type="region of interest" description="Disordered" evidence="3">
    <location>
        <begin position="254"/>
        <end position="299"/>
    </location>
</feature>
<dbReference type="PROSITE" id="PS50090">
    <property type="entry name" value="MYB_LIKE"/>
    <property type="match status" value="1"/>
</dbReference>
<dbReference type="SUPFAM" id="SSF46689">
    <property type="entry name" value="Homeodomain-like"/>
    <property type="match status" value="1"/>
</dbReference>
<feature type="compositionally biased region" description="Low complexity" evidence="3">
    <location>
        <begin position="465"/>
        <end position="474"/>
    </location>
</feature>
<evidence type="ECO:0000256" key="1">
    <source>
        <dbReference type="ARBA" id="ARBA00004123"/>
    </source>
</evidence>
<evidence type="ECO:0000313" key="6">
    <source>
        <dbReference type="EMBL" id="KZV31698.1"/>
    </source>
</evidence>
<feature type="region of interest" description="Disordered" evidence="3">
    <location>
        <begin position="357"/>
        <end position="515"/>
    </location>
</feature>
<dbReference type="InterPro" id="IPR017930">
    <property type="entry name" value="Myb_dom"/>
</dbReference>
<feature type="compositionally biased region" description="Polar residues" evidence="3">
    <location>
        <begin position="503"/>
        <end position="515"/>
    </location>
</feature>
<dbReference type="PANTHER" id="PTHR47206">
    <property type="entry name" value="HOMEODOMAIN-LIKE SUPERFAMILY PROTEIN"/>
    <property type="match status" value="1"/>
</dbReference>
<feature type="compositionally biased region" description="Polar residues" evidence="3">
    <location>
        <begin position="255"/>
        <end position="270"/>
    </location>
</feature>
<organism evidence="6 7">
    <name type="scientific">Dorcoceras hygrometricum</name>
    <dbReference type="NCBI Taxonomy" id="472368"/>
    <lineage>
        <taxon>Eukaryota</taxon>
        <taxon>Viridiplantae</taxon>
        <taxon>Streptophyta</taxon>
        <taxon>Embryophyta</taxon>
        <taxon>Tracheophyta</taxon>
        <taxon>Spermatophyta</taxon>
        <taxon>Magnoliopsida</taxon>
        <taxon>eudicotyledons</taxon>
        <taxon>Gunneridae</taxon>
        <taxon>Pentapetalae</taxon>
        <taxon>asterids</taxon>
        <taxon>lamiids</taxon>
        <taxon>Lamiales</taxon>
        <taxon>Gesneriaceae</taxon>
        <taxon>Didymocarpoideae</taxon>
        <taxon>Trichosporeae</taxon>
        <taxon>Loxocarpinae</taxon>
        <taxon>Dorcoceras</taxon>
    </lineage>
</organism>
<evidence type="ECO:0000259" key="5">
    <source>
        <dbReference type="PROSITE" id="PS51294"/>
    </source>
</evidence>
<comment type="subcellular location">
    <subcellularLocation>
        <location evidence="1">Nucleus</location>
    </subcellularLocation>
</comment>
<dbReference type="Gene3D" id="1.10.10.60">
    <property type="entry name" value="Homeodomain-like"/>
    <property type="match status" value="1"/>
</dbReference>
<reference evidence="6 7" key="1">
    <citation type="journal article" date="2015" name="Proc. Natl. Acad. Sci. U.S.A.">
        <title>The resurrection genome of Boea hygrometrica: A blueprint for survival of dehydration.</title>
        <authorList>
            <person name="Xiao L."/>
            <person name="Yang G."/>
            <person name="Zhang L."/>
            <person name="Yang X."/>
            <person name="Zhao S."/>
            <person name="Ji Z."/>
            <person name="Zhou Q."/>
            <person name="Hu M."/>
            <person name="Wang Y."/>
            <person name="Chen M."/>
            <person name="Xu Y."/>
            <person name="Jin H."/>
            <person name="Xiao X."/>
            <person name="Hu G."/>
            <person name="Bao F."/>
            <person name="Hu Y."/>
            <person name="Wan P."/>
            <person name="Li L."/>
            <person name="Deng X."/>
            <person name="Kuang T."/>
            <person name="Xiang C."/>
            <person name="Zhu J.K."/>
            <person name="Oliver M.J."/>
            <person name="He Y."/>
        </authorList>
    </citation>
    <scope>NUCLEOTIDE SEQUENCE [LARGE SCALE GENOMIC DNA]</scope>
    <source>
        <strain evidence="7">cv. XS01</strain>
    </source>
</reference>
<keyword evidence="7" id="KW-1185">Reference proteome</keyword>
<dbReference type="AlphaFoldDB" id="A0A2Z7BHT7"/>
<dbReference type="CDD" id="cd00167">
    <property type="entry name" value="SANT"/>
    <property type="match status" value="1"/>
</dbReference>
<dbReference type="InterPro" id="IPR009057">
    <property type="entry name" value="Homeodomain-like_sf"/>
</dbReference>
<dbReference type="GO" id="GO:0005634">
    <property type="term" value="C:nucleus"/>
    <property type="evidence" value="ECO:0007669"/>
    <property type="project" value="UniProtKB-SubCell"/>
</dbReference>
<evidence type="ECO:0000256" key="2">
    <source>
        <dbReference type="ARBA" id="ARBA00023242"/>
    </source>
</evidence>
<proteinExistence type="predicted"/>
<evidence type="ECO:0000256" key="3">
    <source>
        <dbReference type="SAM" id="MobiDB-lite"/>
    </source>
</evidence>
<feature type="compositionally biased region" description="Polar residues" evidence="3">
    <location>
        <begin position="405"/>
        <end position="417"/>
    </location>
</feature>
<dbReference type="Pfam" id="PF00249">
    <property type="entry name" value="Myb_DNA-binding"/>
    <property type="match status" value="1"/>
</dbReference>
<feature type="domain" description="HTH myb-type" evidence="5">
    <location>
        <begin position="197"/>
        <end position="254"/>
    </location>
</feature>
<evidence type="ECO:0000259" key="4">
    <source>
        <dbReference type="PROSITE" id="PS50090"/>
    </source>
</evidence>
<dbReference type="PANTHER" id="PTHR47206:SF1">
    <property type="entry name" value="HOMEODOMAIN-LIKE SUPERFAMILY PROTEIN"/>
    <property type="match status" value="1"/>
</dbReference>